<protein>
    <recommendedName>
        <fullName evidence="9">DDH domain-containing protein</fullName>
    </recommendedName>
</protein>
<evidence type="ECO:0000256" key="5">
    <source>
        <dbReference type="ARBA" id="ARBA00022741"/>
    </source>
</evidence>
<reference evidence="8" key="1">
    <citation type="journal article" date="2014" name="Front. Microbiol.">
        <title>High frequency of phylogenetically diverse reductive dehalogenase-homologous genes in deep subseafloor sedimentary metagenomes.</title>
        <authorList>
            <person name="Kawai M."/>
            <person name="Futagami T."/>
            <person name="Toyoda A."/>
            <person name="Takaki Y."/>
            <person name="Nishi S."/>
            <person name="Hori S."/>
            <person name="Arai W."/>
            <person name="Tsubouchi T."/>
            <person name="Morono Y."/>
            <person name="Uchiyama I."/>
            <person name="Ito T."/>
            <person name="Fujiyama A."/>
            <person name="Inagaki F."/>
            <person name="Takami H."/>
        </authorList>
    </citation>
    <scope>NUCLEOTIDE SEQUENCE</scope>
    <source>
        <strain evidence="8">Expedition CK06-06</strain>
    </source>
</reference>
<feature type="non-terminal residue" evidence="8">
    <location>
        <position position="118"/>
    </location>
</feature>
<keyword evidence="7" id="KW-0694">RNA-binding</keyword>
<keyword evidence="2" id="KW-0819">tRNA processing</keyword>
<dbReference type="GO" id="GO:0046872">
    <property type="term" value="F:metal ion binding"/>
    <property type="evidence" value="ECO:0007669"/>
    <property type="project" value="UniProtKB-KW"/>
</dbReference>
<evidence type="ECO:0000256" key="2">
    <source>
        <dbReference type="ARBA" id="ARBA00022694"/>
    </source>
</evidence>
<dbReference type="AlphaFoldDB" id="X1EVH7"/>
<dbReference type="GO" id="GO:0008033">
    <property type="term" value="P:tRNA processing"/>
    <property type="evidence" value="ECO:0007669"/>
    <property type="project" value="UniProtKB-KW"/>
</dbReference>
<gene>
    <name evidence="8" type="ORF">S01H4_59965</name>
</gene>
<dbReference type="EMBL" id="BART01035257">
    <property type="protein sequence ID" value="GAH12623.1"/>
    <property type="molecule type" value="Genomic_DNA"/>
</dbReference>
<keyword evidence="6" id="KW-0460">Magnesium</keyword>
<dbReference type="PANTHER" id="PTHR47788:SF1">
    <property type="entry name" value="A-ADDING TRNA NUCLEOTIDYLTRANSFERASE"/>
    <property type="match status" value="1"/>
</dbReference>
<evidence type="ECO:0000256" key="7">
    <source>
        <dbReference type="ARBA" id="ARBA00022884"/>
    </source>
</evidence>
<keyword evidence="5" id="KW-0547">Nucleotide-binding</keyword>
<proteinExistence type="predicted"/>
<sequence length="118" mass="13171">MHIILTHEQADFDALASLLGAYLLNETALPLLPRRLNRNVRAFITLYGMELPFVEPQDLPDEPVNFVTLVDTQSRISVKGMGPKTQLQVIDHHPLREGLPEDWTVTTEITGATATILV</sequence>
<dbReference type="InterPro" id="IPR052390">
    <property type="entry name" value="tRNA_nt/polyA_polymerase"/>
</dbReference>
<evidence type="ECO:0000256" key="6">
    <source>
        <dbReference type="ARBA" id="ARBA00022842"/>
    </source>
</evidence>
<evidence type="ECO:0000256" key="1">
    <source>
        <dbReference type="ARBA" id="ARBA00001946"/>
    </source>
</evidence>
<accession>X1EVH7</accession>
<keyword evidence="3" id="KW-0548">Nucleotidyltransferase</keyword>
<dbReference type="InterPro" id="IPR038763">
    <property type="entry name" value="DHH_sf"/>
</dbReference>
<comment type="cofactor">
    <cofactor evidence="1">
        <name>Mg(2+)</name>
        <dbReference type="ChEBI" id="CHEBI:18420"/>
    </cofactor>
</comment>
<dbReference type="GO" id="GO:0003723">
    <property type="term" value="F:RNA binding"/>
    <property type="evidence" value="ECO:0007669"/>
    <property type="project" value="UniProtKB-KW"/>
</dbReference>
<comment type="caution">
    <text evidence="8">The sequence shown here is derived from an EMBL/GenBank/DDBJ whole genome shotgun (WGS) entry which is preliminary data.</text>
</comment>
<dbReference type="Gene3D" id="3.90.1640.10">
    <property type="entry name" value="inorganic pyrophosphatase (n-terminal core)"/>
    <property type="match status" value="1"/>
</dbReference>
<keyword evidence="4" id="KW-0479">Metal-binding</keyword>
<evidence type="ECO:0008006" key="9">
    <source>
        <dbReference type="Google" id="ProtNLM"/>
    </source>
</evidence>
<evidence type="ECO:0000256" key="4">
    <source>
        <dbReference type="ARBA" id="ARBA00022723"/>
    </source>
</evidence>
<dbReference type="GO" id="GO:0016779">
    <property type="term" value="F:nucleotidyltransferase activity"/>
    <property type="evidence" value="ECO:0007669"/>
    <property type="project" value="UniProtKB-KW"/>
</dbReference>
<evidence type="ECO:0000256" key="3">
    <source>
        <dbReference type="ARBA" id="ARBA00022695"/>
    </source>
</evidence>
<organism evidence="8">
    <name type="scientific">marine sediment metagenome</name>
    <dbReference type="NCBI Taxonomy" id="412755"/>
    <lineage>
        <taxon>unclassified sequences</taxon>
        <taxon>metagenomes</taxon>
        <taxon>ecological metagenomes</taxon>
    </lineage>
</organism>
<keyword evidence="3" id="KW-0808">Transferase</keyword>
<dbReference type="PANTHER" id="PTHR47788">
    <property type="entry name" value="POLYA POLYMERASE"/>
    <property type="match status" value="1"/>
</dbReference>
<name>X1EVH7_9ZZZZ</name>
<dbReference type="GO" id="GO:0000166">
    <property type="term" value="F:nucleotide binding"/>
    <property type="evidence" value="ECO:0007669"/>
    <property type="project" value="UniProtKB-KW"/>
</dbReference>
<dbReference type="SUPFAM" id="SSF64182">
    <property type="entry name" value="DHH phosphoesterases"/>
    <property type="match status" value="1"/>
</dbReference>
<evidence type="ECO:0000313" key="8">
    <source>
        <dbReference type="EMBL" id="GAH12623.1"/>
    </source>
</evidence>